<sequence>MQSAVNQSLYPASLLATFPMTSQLTTPLWPVAKNASVEMYTFTTTATSYLTTGESTLVGDQEGTVSLAIIPSPSSGRQKREETGYDVVSDLLEKYYSLFLLLFGTLGNVLCFGVLSRKTFRSVFALLRRCLGHFYVGII</sequence>
<keyword evidence="3" id="KW-1185">Reference proteome</keyword>
<organism evidence="2 3">
    <name type="scientific">Elysia marginata</name>
    <dbReference type="NCBI Taxonomy" id="1093978"/>
    <lineage>
        <taxon>Eukaryota</taxon>
        <taxon>Metazoa</taxon>
        <taxon>Spiralia</taxon>
        <taxon>Lophotrochozoa</taxon>
        <taxon>Mollusca</taxon>
        <taxon>Gastropoda</taxon>
        <taxon>Heterobranchia</taxon>
        <taxon>Euthyneura</taxon>
        <taxon>Panpulmonata</taxon>
        <taxon>Sacoglossa</taxon>
        <taxon>Placobranchoidea</taxon>
        <taxon>Plakobranchidae</taxon>
        <taxon>Elysia</taxon>
    </lineage>
</organism>
<gene>
    <name evidence="2" type="ORF">ElyMa_001950100</name>
</gene>
<protein>
    <recommendedName>
        <fullName evidence="4">G-protein coupled receptors family 1 profile domain-containing protein</fullName>
    </recommendedName>
</protein>
<evidence type="ECO:0000313" key="2">
    <source>
        <dbReference type="EMBL" id="GFR65547.1"/>
    </source>
</evidence>
<keyword evidence="1" id="KW-0472">Membrane</keyword>
<accession>A0AAV4EWY7</accession>
<proteinExistence type="predicted"/>
<dbReference type="EMBL" id="BMAT01003959">
    <property type="protein sequence ID" value="GFR65547.1"/>
    <property type="molecule type" value="Genomic_DNA"/>
</dbReference>
<evidence type="ECO:0000313" key="3">
    <source>
        <dbReference type="Proteomes" id="UP000762676"/>
    </source>
</evidence>
<name>A0AAV4EWY7_9GAST</name>
<dbReference type="AlphaFoldDB" id="A0AAV4EWY7"/>
<reference evidence="2 3" key="1">
    <citation type="journal article" date="2021" name="Elife">
        <title>Chloroplast acquisition without the gene transfer in kleptoplastic sea slugs, Plakobranchus ocellatus.</title>
        <authorList>
            <person name="Maeda T."/>
            <person name="Takahashi S."/>
            <person name="Yoshida T."/>
            <person name="Shimamura S."/>
            <person name="Takaki Y."/>
            <person name="Nagai Y."/>
            <person name="Toyoda A."/>
            <person name="Suzuki Y."/>
            <person name="Arimoto A."/>
            <person name="Ishii H."/>
            <person name="Satoh N."/>
            <person name="Nishiyama T."/>
            <person name="Hasebe M."/>
            <person name="Maruyama T."/>
            <person name="Minagawa J."/>
            <person name="Obokata J."/>
            <person name="Shigenobu S."/>
        </authorList>
    </citation>
    <scope>NUCLEOTIDE SEQUENCE [LARGE SCALE GENOMIC DNA]</scope>
</reference>
<evidence type="ECO:0000256" key="1">
    <source>
        <dbReference type="SAM" id="Phobius"/>
    </source>
</evidence>
<evidence type="ECO:0008006" key="4">
    <source>
        <dbReference type="Google" id="ProtNLM"/>
    </source>
</evidence>
<comment type="caution">
    <text evidence="2">The sequence shown here is derived from an EMBL/GenBank/DDBJ whole genome shotgun (WGS) entry which is preliminary data.</text>
</comment>
<keyword evidence="1" id="KW-0812">Transmembrane</keyword>
<dbReference type="Proteomes" id="UP000762676">
    <property type="component" value="Unassembled WGS sequence"/>
</dbReference>
<feature type="transmembrane region" description="Helical" evidence="1">
    <location>
        <begin position="95"/>
        <end position="115"/>
    </location>
</feature>
<keyword evidence="1" id="KW-1133">Transmembrane helix</keyword>